<dbReference type="EMBL" id="BAABME010016445">
    <property type="protein sequence ID" value="GAA0146002.1"/>
    <property type="molecule type" value="Genomic_DNA"/>
</dbReference>
<proteinExistence type="predicted"/>
<evidence type="ECO:0000313" key="3">
    <source>
        <dbReference type="Proteomes" id="UP001454036"/>
    </source>
</evidence>
<keyword evidence="1" id="KW-1133">Transmembrane helix</keyword>
<reference evidence="2 3" key="1">
    <citation type="submission" date="2024-01" db="EMBL/GenBank/DDBJ databases">
        <title>The complete chloroplast genome sequence of Lithospermum erythrorhizon: insights into the phylogenetic relationship among Boraginaceae species and the maternal lineages of purple gromwells.</title>
        <authorList>
            <person name="Okada T."/>
            <person name="Watanabe K."/>
        </authorList>
    </citation>
    <scope>NUCLEOTIDE SEQUENCE [LARGE SCALE GENOMIC DNA]</scope>
</reference>
<gene>
    <name evidence="2" type="ORF">LIER_36238</name>
</gene>
<comment type="caution">
    <text evidence="2">The sequence shown here is derived from an EMBL/GenBank/DDBJ whole genome shotgun (WGS) entry which is preliminary data.</text>
</comment>
<protein>
    <submittedName>
        <fullName evidence="2">Glycosidase</fullName>
    </submittedName>
</protein>
<dbReference type="SUPFAM" id="SSF75005">
    <property type="entry name" value="Arabinanase/levansucrase/invertase"/>
    <property type="match status" value="1"/>
</dbReference>
<dbReference type="GO" id="GO:0016798">
    <property type="term" value="F:hydrolase activity, acting on glycosyl bonds"/>
    <property type="evidence" value="ECO:0007669"/>
    <property type="project" value="UniProtKB-KW"/>
</dbReference>
<accession>A0AAV3P2X0</accession>
<dbReference type="InterPro" id="IPR023296">
    <property type="entry name" value="Glyco_hydro_beta-prop_sf"/>
</dbReference>
<feature type="transmembrane region" description="Helical" evidence="1">
    <location>
        <begin position="51"/>
        <end position="72"/>
    </location>
</feature>
<keyword evidence="2" id="KW-0326">Glycosidase</keyword>
<dbReference type="PANTHER" id="PTHR22925:SF3">
    <property type="entry name" value="GLYCOSYL HYDROLASE FAMILY PROTEIN 43"/>
    <property type="match status" value="1"/>
</dbReference>
<evidence type="ECO:0000313" key="2">
    <source>
        <dbReference type="EMBL" id="GAA0146002.1"/>
    </source>
</evidence>
<dbReference type="Gene3D" id="2.115.10.20">
    <property type="entry name" value="Glycosyl hydrolase domain, family 43"/>
    <property type="match status" value="1"/>
</dbReference>
<dbReference type="PANTHER" id="PTHR22925">
    <property type="entry name" value="GLYCOSYL HYDROLASE 43 FAMILY MEMBER"/>
    <property type="match status" value="1"/>
</dbReference>
<keyword evidence="1" id="KW-0472">Membrane</keyword>
<organism evidence="2 3">
    <name type="scientific">Lithospermum erythrorhizon</name>
    <name type="common">Purple gromwell</name>
    <name type="synonym">Lithospermum officinale var. erythrorhizon</name>
    <dbReference type="NCBI Taxonomy" id="34254"/>
    <lineage>
        <taxon>Eukaryota</taxon>
        <taxon>Viridiplantae</taxon>
        <taxon>Streptophyta</taxon>
        <taxon>Embryophyta</taxon>
        <taxon>Tracheophyta</taxon>
        <taxon>Spermatophyta</taxon>
        <taxon>Magnoliopsida</taxon>
        <taxon>eudicotyledons</taxon>
        <taxon>Gunneridae</taxon>
        <taxon>Pentapetalae</taxon>
        <taxon>asterids</taxon>
        <taxon>lamiids</taxon>
        <taxon>Boraginales</taxon>
        <taxon>Boraginaceae</taxon>
        <taxon>Boraginoideae</taxon>
        <taxon>Lithospermeae</taxon>
        <taxon>Lithospermum</taxon>
    </lineage>
</organism>
<sequence length="90" mass="10049">MFKYQGTYYMTTSGCTDWAPNEALAHVAESIMSPWETLSAPSICGNKVFQLTVYFALSTFVLRMPILLVFLVDIGKDGTSTKIYGEEFGF</sequence>
<dbReference type="Proteomes" id="UP001454036">
    <property type="component" value="Unassembled WGS sequence"/>
</dbReference>
<evidence type="ECO:0000256" key="1">
    <source>
        <dbReference type="SAM" id="Phobius"/>
    </source>
</evidence>
<keyword evidence="1" id="KW-0812">Transmembrane</keyword>
<name>A0AAV3P2X0_LITER</name>
<dbReference type="PROSITE" id="PS51257">
    <property type="entry name" value="PROKAR_LIPOPROTEIN"/>
    <property type="match status" value="1"/>
</dbReference>
<keyword evidence="3" id="KW-1185">Reference proteome</keyword>
<dbReference type="AlphaFoldDB" id="A0AAV3P2X0"/>
<keyword evidence="2" id="KW-0378">Hydrolase</keyword>